<evidence type="ECO:0000256" key="1">
    <source>
        <dbReference type="SAM" id="MobiDB-lite"/>
    </source>
</evidence>
<dbReference type="AlphaFoldDB" id="A0A0F9DEP2"/>
<name>A0A0F9DEP2_9ZZZZ</name>
<gene>
    <name evidence="3" type="ORF">LCGC14_2287780</name>
</gene>
<keyword evidence="2" id="KW-1133">Transmembrane helix</keyword>
<dbReference type="EMBL" id="LAZR01031977">
    <property type="protein sequence ID" value="KKL52206.1"/>
    <property type="molecule type" value="Genomic_DNA"/>
</dbReference>
<feature type="transmembrane region" description="Helical" evidence="2">
    <location>
        <begin position="109"/>
        <end position="131"/>
    </location>
</feature>
<keyword evidence="2" id="KW-0472">Membrane</keyword>
<evidence type="ECO:0000256" key="2">
    <source>
        <dbReference type="SAM" id="Phobius"/>
    </source>
</evidence>
<organism evidence="3">
    <name type="scientific">marine sediment metagenome</name>
    <dbReference type="NCBI Taxonomy" id="412755"/>
    <lineage>
        <taxon>unclassified sequences</taxon>
        <taxon>metagenomes</taxon>
        <taxon>ecological metagenomes</taxon>
    </lineage>
</organism>
<comment type="caution">
    <text evidence="3">The sequence shown here is derived from an EMBL/GenBank/DDBJ whole genome shotgun (WGS) entry which is preliminary data.</text>
</comment>
<accession>A0A0F9DEP2</accession>
<evidence type="ECO:0000313" key="3">
    <source>
        <dbReference type="EMBL" id="KKL52206.1"/>
    </source>
</evidence>
<proteinExistence type="predicted"/>
<sequence length="132" mass="15270">MDCKTAIQGQVGSERNWDIMAKTHGERIASLETVYTEIVKPIREDLRAIKETVQRIDLRMPEIERRVLEHHDFMKDSKAAGCPRSKNNPGINSNREHRERKTDQPRYKYIFWSAMATGTAGIISTILLLLFK</sequence>
<reference evidence="3" key="1">
    <citation type="journal article" date="2015" name="Nature">
        <title>Complex archaea that bridge the gap between prokaryotes and eukaryotes.</title>
        <authorList>
            <person name="Spang A."/>
            <person name="Saw J.H."/>
            <person name="Jorgensen S.L."/>
            <person name="Zaremba-Niedzwiedzka K."/>
            <person name="Martijn J."/>
            <person name="Lind A.E."/>
            <person name="van Eijk R."/>
            <person name="Schleper C."/>
            <person name="Guy L."/>
            <person name="Ettema T.J."/>
        </authorList>
    </citation>
    <scope>NUCLEOTIDE SEQUENCE</scope>
</reference>
<protein>
    <submittedName>
        <fullName evidence="3">Uncharacterized protein</fullName>
    </submittedName>
</protein>
<feature type="region of interest" description="Disordered" evidence="1">
    <location>
        <begin position="77"/>
        <end position="101"/>
    </location>
</feature>
<keyword evidence="2" id="KW-0812">Transmembrane</keyword>